<protein>
    <submittedName>
        <fullName evidence="1">Phenylacetate-coenzyme A ligase PaaK-like adenylate-forming protein</fullName>
    </submittedName>
</protein>
<gene>
    <name evidence="1" type="ORF">DFR70_11758</name>
</gene>
<dbReference type="AlphaFoldDB" id="A0A318K497"/>
<dbReference type="InterPro" id="IPR042099">
    <property type="entry name" value="ANL_N_sf"/>
</dbReference>
<organism evidence="1 2">
    <name type="scientific">Nocardia tenerifensis</name>
    <dbReference type="NCBI Taxonomy" id="228006"/>
    <lineage>
        <taxon>Bacteria</taxon>
        <taxon>Bacillati</taxon>
        <taxon>Actinomycetota</taxon>
        <taxon>Actinomycetes</taxon>
        <taxon>Mycobacteriales</taxon>
        <taxon>Nocardiaceae</taxon>
        <taxon>Nocardia</taxon>
    </lineage>
</organism>
<keyword evidence="1" id="KW-0436">Ligase</keyword>
<name>A0A318K497_9NOCA</name>
<dbReference type="InterPro" id="IPR053158">
    <property type="entry name" value="CapK_Type1_Caps_Biosynth"/>
</dbReference>
<dbReference type="SUPFAM" id="SSF56801">
    <property type="entry name" value="Acetyl-CoA synthetase-like"/>
    <property type="match status" value="1"/>
</dbReference>
<reference evidence="1 2" key="1">
    <citation type="submission" date="2018-05" db="EMBL/GenBank/DDBJ databases">
        <title>Genomic Encyclopedia of Type Strains, Phase IV (KMG-IV): sequencing the most valuable type-strain genomes for metagenomic binning, comparative biology and taxonomic classification.</title>
        <authorList>
            <person name="Goeker M."/>
        </authorList>
    </citation>
    <scope>NUCLEOTIDE SEQUENCE [LARGE SCALE GENOMIC DNA]</scope>
    <source>
        <strain evidence="1 2">DSM 44704</strain>
    </source>
</reference>
<proteinExistence type="predicted"/>
<evidence type="ECO:0000313" key="1">
    <source>
        <dbReference type="EMBL" id="PXX57630.1"/>
    </source>
</evidence>
<sequence length="426" mass="47399">MDLGALALEDVAPPADPLLCRRWVLDWHDAVRGARAWRERQVRLNAARAPDQAFAATLRWARRAVPHYRDLVSTVPLEELRPFQRGDYDRDPARFRAAEMLSRPKKSTGTTGTPLTVFFDDAAWFEANQATFSLLCERVPAPTVVLVTTRADAERYVVPLPLLRGTHRRVSIGRDEDDAVITELRARPPAILHGKPSCLLALARADAARAGEHIRPARILTSGENFFPDDRRTLTEWFGSPVTDAYTSVEGGLIGLECPVGSGLHVPPERMLEVETERDQLRTTGSGRLILTNLTNWATVFLRYRTDDFGTLTHGDCSCGHSGQTISEFYGREVVQFRDGNRFVEVAALTAALDLPDMPEYQFACDGDGYVLRVAVGDTERAELDTEVRAALRPILGAAHLDIVRTPTLTPPGGKAWRFRDYSSNR</sequence>
<evidence type="ECO:0000313" key="2">
    <source>
        <dbReference type="Proteomes" id="UP000247569"/>
    </source>
</evidence>
<keyword evidence="2" id="KW-1185">Reference proteome</keyword>
<dbReference type="Proteomes" id="UP000247569">
    <property type="component" value="Unassembled WGS sequence"/>
</dbReference>
<dbReference type="Gene3D" id="3.40.50.12780">
    <property type="entry name" value="N-terminal domain of ligase-like"/>
    <property type="match status" value="1"/>
</dbReference>
<dbReference type="PANTHER" id="PTHR36932">
    <property type="entry name" value="CAPSULAR POLYSACCHARIDE BIOSYNTHESIS PROTEIN"/>
    <property type="match status" value="1"/>
</dbReference>
<accession>A0A318K497</accession>
<dbReference type="GO" id="GO:0016874">
    <property type="term" value="F:ligase activity"/>
    <property type="evidence" value="ECO:0007669"/>
    <property type="project" value="UniProtKB-KW"/>
</dbReference>
<dbReference type="EMBL" id="QJKF01000017">
    <property type="protein sequence ID" value="PXX57630.1"/>
    <property type="molecule type" value="Genomic_DNA"/>
</dbReference>
<dbReference type="PANTHER" id="PTHR36932:SF1">
    <property type="entry name" value="CAPSULAR POLYSACCHARIDE BIOSYNTHESIS PROTEIN"/>
    <property type="match status" value="1"/>
</dbReference>
<comment type="caution">
    <text evidence="1">The sequence shown here is derived from an EMBL/GenBank/DDBJ whole genome shotgun (WGS) entry which is preliminary data.</text>
</comment>